<evidence type="ECO:0000313" key="1">
    <source>
        <dbReference type="EMBL" id="CAD2191055.1"/>
    </source>
</evidence>
<protein>
    <submittedName>
        <fullName evidence="1">Uncharacterized protein</fullName>
    </submittedName>
</protein>
<reference evidence="1 2" key="1">
    <citation type="submission" date="2020-08" db="EMBL/GenBank/DDBJ databases">
        <authorList>
            <person name="Koutsovoulos G."/>
            <person name="Danchin GJ E."/>
        </authorList>
    </citation>
    <scope>NUCLEOTIDE SEQUENCE [LARGE SCALE GENOMIC DNA]</scope>
</reference>
<comment type="caution">
    <text evidence="1">The sequence shown here is derived from an EMBL/GenBank/DDBJ whole genome shotgun (WGS) entry which is preliminary data.</text>
</comment>
<proteinExistence type="predicted"/>
<dbReference type="Proteomes" id="UP000580250">
    <property type="component" value="Unassembled WGS sequence"/>
</dbReference>
<evidence type="ECO:0000313" key="2">
    <source>
        <dbReference type="Proteomes" id="UP000580250"/>
    </source>
</evidence>
<organism evidence="1 2">
    <name type="scientific">Meloidogyne enterolobii</name>
    <name type="common">Root-knot nematode worm</name>
    <name type="synonym">Meloidogyne mayaguensis</name>
    <dbReference type="NCBI Taxonomy" id="390850"/>
    <lineage>
        <taxon>Eukaryota</taxon>
        <taxon>Metazoa</taxon>
        <taxon>Ecdysozoa</taxon>
        <taxon>Nematoda</taxon>
        <taxon>Chromadorea</taxon>
        <taxon>Rhabditida</taxon>
        <taxon>Tylenchina</taxon>
        <taxon>Tylenchomorpha</taxon>
        <taxon>Tylenchoidea</taxon>
        <taxon>Meloidogynidae</taxon>
        <taxon>Meloidogyninae</taxon>
        <taxon>Meloidogyne</taxon>
    </lineage>
</organism>
<gene>
    <name evidence="1" type="ORF">MENT_LOCUS43882</name>
</gene>
<dbReference type="AlphaFoldDB" id="A0A6V7WVG9"/>
<sequence length="55" mass="6550">MKTHWCPGAHILTVHVNSHDSIQKCEHLLMTTERIISQRQKTIYYTYLLNLILKK</sequence>
<accession>A0A6V7WVG9</accession>
<name>A0A6V7WVG9_MELEN</name>
<dbReference type="EMBL" id="CAJEWN010000852">
    <property type="protein sequence ID" value="CAD2191055.1"/>
    <property type="molecule type" value="Genomic_DNA"/>
</dbReference>